<keyword evidence="4 6" id="KW-0472">Membrane</keyword>
<protein>
    <recommendedName>
        <fullName evidence="7">SUN domain-containing protein</fullName>
    </recommendedName>
</protein>
<accession>A0A1J7I264</accession>
<evidence type="ECO:0000256" key="5">
    <source>
        <dbReference type="SAM" id="MobiDB-lite"/>
    </source>
</evidence>
<dbReference type="EMBL" id="CM007367">
    <property type="protein sequence ID" value="OIW08141.1"/>
    <property type="molecule type" value="Genomic_DNA"/>
</dbReference>
<dbReference type="PROSITE" id="PS51469">
    <property type="entry name" value="SUN"/>
    <property type="match status" value="1"/>
</dbReference>
<proteinExistence type="predicted"/>
<name>A0A1J7I264_LUPAN</name>
<evidence type="ECO:0000256" key="1">
    <source>
        <dbReference type="ARBA" id="ARBA00004370"/>
    </source>
</evidence>
<dbReference type="KEGG" id="lang:109352029"/>
<sequence>MSTVSITAANPSAARRRAVVATEKTTSTNIELLPVDSALSTPAATSGAGEGRNPTSAGNARDISHHSIRGEAVLERSAKDLTPAKKSSVNGVIAGGPNSNGLATRRTRKPNGKAEKARWTTVLSIFAKNFALIVVLLGLVQLIRRLALKSGDGVSGDNVGLFDIEGRISDMEGSLKRTAKMVQVQVEVVNKKIVDEVGGLRKELSDKIDEKGAILESGLKKLEAKNDELERYLNELKTEDWLSKEEFEKIFEGLKNAKGNESNVGGLDEIREIARGMIEKELEKYAADGLGRVDYALASGGARVVKHSEPFDTRWGDWFMSAATNGVHHNAERMLKPSFGEPGQCFPLKGSSGFVQIKLRTAIIPEAVTLEHVAKNVAYDRSSAPKDCRVSGWLQGRNTDALIDTENMYLVVEFTYDLEKSKAQTFNVLNSTGSGLIDTVRLDFTSNHGSPHTCIYRFRVHGHEPDLASLMALQS</sequence>
<organism evidence="8 9">
    <name type="scientific">Lupinus angustifolius</name>
    <name type="common">Narrow-leaved blue lupine</name>
    <dbReference type="NCBI Taxonomy" id="3871"/>
    <lineage>
        <taxon>Eukaryota</taxon>
        <taxon>Viridiplantae</taxon>
        <taxon>Streptophyta</taxon>
        <taxon>Embryophyta</taxon>
        <taxon>Tracheophyta</taxon>
        <taxon>Spermatophyta</taxon>
        <taxon>Magnoliopsida</taxon>
        <taxon>eudicotyledons</taxon>
        <taxon>Gunneridae</taxon>
        <taxon>Pentapetalae</taxon>
        <taxon>rosids</taxon>
        <taxon>fabids</taxon>
        <taxon>Fabales</taxon>
        <taxon>Fabaceae</taxon>
        <taxon>Papilionoideae</taxon>
        <taxon>50 kb inversion clade</taxon>
        <taxon>genistoids sensu lato</taxon>
        <taxon>core genistoids</taxon>
        <taxon>Genisteae</taxon>
        <taxon>Lupinus</taxon>
    </lineage>
</organism>
<dbReference type="OrthoDB" id="342281at2759"/>
<evidence type="ECO:0000313" key="8">
    <source>
        <dbReference type="EMBL" id="OIW08141.1"/>
    </source>
</evidence>
<evidence type="ECO:0000256" key="4">
    <source>
        <dbReference type="ARBA" id="ARBA00023136"/>
    </source>
</evidence>
<reference evidence="8 9" key="1">
    <citation type="journal article" date="2017" name="Plant Biotechnol. J.">
        <title>A comprehensive draft genome sequence for lupin (Lupinus angustifolius), an emerging health food: insights into plant-microbe interactions and legume evolution.</title>
        <authorList>
            <person name="Hane J.K."/>
            <person name="Ming Y."/>
            <person name="Kamphuis L.G."/>
            <person name="Nelson M.N."/>
            <person name="Garg G."/>
            <person name="Atkins C.A."/>
            <person name="Bayer P.E."/>
            <person name="Bravo A."/>
            <person name="Bringans S."/>
            <person name="Cannon S."/>
            <person name="Edwards D."/>
            <person name="Foley R."/>
            <person name="Gao L.L."/>
            <person name="Harrison M.J."/>
            <person name="Huang W."/>
            <person name="Hurgobin B."/>
            <person name="Li S."/>
            <person name="Liu C.W."/>
            <person name="McGrath A."/>
            <person name="Morahan G."/>
            <person name="Murray J."/>
            <person name="Weller J."/>
            <person name="Jian J."/>
            <person name="Singh K.B."/>
        </authorList>
    </citation>
    <scope>NUCLEOTIDE SEQUENCE [LARGE SCALE GENOMIC DNA]</scope>
    <source>
        <strain evidence="9">cv. Tanjil</strain>
        <tissue evidence="8">Whole plant</tissue>
    </source>
</reference>
<dbReference type="Pfam" id="PF07738">
    <property type="entry name" value="Sad1_UNC"/>
    <property type="match status" value="1"/>
</dbReference>
<dbReference type="STRING" id="3871.A0A1J7I264"/>
<dbReference type="OMA" id="VNAKPWV"/>
<comment type="subcellular location">
    <subcellularLocation>
        <location evidence="1">Membrane</location>
    </subcellularLocation>
</comment>
<dbReference type="Gramene" id="OIW08141">
    <property type="protein sequence ID" value="OIW08141"/>
    <property type="gene ID" value="TanjilG_06684"/>
</dbReference>
<dbReference type="Gene3D" id="2.60.120.260">
    <property type="entry name" value="Galactose-binding domain-like"/>
    <property type="match status" value="1"/>
</dbReference>
<evidence type="ECO:0000256" key="3">
    <source>
        <dbReference type="ARBA" id="ARBA00022989"/>
    </source>
</evidence>
<dbReference type="PANTHER" id="PTHR12911">
    <property type="entry name" value="SAD1/UNC-84-LIKE PROTEIN-RELATED"/>
    <property type="match status" value="1"/>
</dbReference>
<keyword evidence="9" id="KW-1185">Reference proteome</keyword>
<dbReference type="InterPro" id="IPR045119">
    <property type="entry name" value="SUN1-5"/>
</dbReference>
<keyword evidence="2 6" id="KW-0812">Transmembrane</keyword>
<dbReference type="InterPro" id="IPR012919">
    <property type="entry name" value="SUN_dom"/>
</dbReference>
<evidence type="ECO:0000256" key="2">
    <source>
        <dbReference type="ARBA" id="ARBA00022692"/>
    </source>
</evidence>
<feature type="region of interest" description="Disordered" evidence="5">
    <location>
        <begin position="41"/>
        <end position="63"/>
    </location>
</feature>
<keyword evidence="3 6" id="KW-1133">Transmembrane helix</keyword>
<evidence type="ECO:0000313" key="9">
    <source>
        <dbReference type="Proteomes" id="UP000188354"/>
    </source>
</evidence>
<dbReference type="AlphaFoldDB" id="A0A1J7I264"/>
<dbReference type="GO" id="GO:0016020">
    <property type="term" value="C:membrane"/>
    <property type="evidence" value="ECO:0007669"/>
    <property type="project" value="UniProtKB-SubCell"/>
</dbReference>
<evidence type="ECO:0000256" key="6">
    <source>
        <dbReference type="SAM" id="Phobius"/>
    </source>
</evidence>
<feature type="transmembrane region" description="Helical" evidence="6">
    <location>
        <begin position="119"/>
        <end position="140"/>
    </location>
</feature>
<feature type="region of interest" description="Disordered" evidence="5">
    <location>
        <begin position="85"/>
        <end position="114"/>
    </location>
</feature>
<dbReference type="Proteomes" id="UP000188354">
    <property type="component" value="Chromosome LG07"/>
</dbReference>
<dbReference type="PANTHER" id="PTHR12911:SF8">
    <property type="entry name" value="KLAROID PROTEIN-RELATED"/>
    <property type="match status" value="1"/>
</dbReference>
<evidence type="ECO:0000259" key="7">
    <source>
        <dbReference type="PROSITE" id="PS51469"/>
    </source>
</evidence>
<dbReference type="GO" id="GO:0005635">
    <property type="term" value="C:nuclear envelope"/>
    <property type="evidence" value="ECO:0007669"/>
    <property type="project" value="TreeGrafter"/>
</dbReference>
<dbReference type="GO" id="GO:0043495">
    <property type="term" value="F:protein-membrane adaptor activity"/>
    <property type="evidence" value="ECO:0007669"/>
    <property type="project" value="TreeGrafter"/>
</dbReference>
<feature type="domain" description="SUN" evidence="7">
    <location>
        <begin position="290"/>
        <end position="465"/>
    </location>
</feature>
<gene>
    <name evidence="8" type="ORF">TanjilG_06684</name>
</gene>